<sequence length="276" mass="30961">MTAQWINNIGARYVVDPEFFCRHLDFGPANDNANNFSIPALPSSSGHLIELPIITIGKRTASTDALRADKIDELRSQGANALAAHHHQISKLASSKMKLGDSMVRDFHILDEIHYAIEQRISICMQPTKKAKRDYRTGQTFTHAVESNGGQNQSLSRLPHDYGRSLRPSIMAKDPFYTIVEIFNFAASSQVQFLNLIDAQLDGHTSGPTSREFESLGHLKYIKNMLYGHLQKTKRVLESIKNAQLPTWPKDDSNGEKAAIAAHSVEQDFQYILDRT</sequence>
<gene>
    <name evidence="1" type="ORF">N0V84_012299</name>
</gene>
<keyword evidence="2" id="KW-1185">Reference proteome</keyword>
<accession>A0A9W8VZX8</accession>
<dbReference type="EMBL" id="JAPEUR010000576">
    <property type="protein sequence ID" value="KAJ4308104.1"/>
    <property type="molecule type" value="Genomic_DNA"/>
</dbReference>
<reference evidence="1" key="1">
    <citation type="submission" date="2022-10" db="EMBL/GenBank/DDBJ databases">
        <title>Tapping the CABI collections for fungal endophytes: first genome assemblies for Collariella, Neodidymelliopsis, Ascochyta clinopodiicola, Didymella pomorum, Didymosphaeria variabile, Neocosmospora piperis and Neocucurbitaria cava.</title>
        <authorList>
            <person name="Hill R."/>
        </authorList>
    </citation>
    <scope>NUCLEOTIDE SEQUENCE</scope>
    <source>
        <strain evidence="1">IMI 366586</strain>
    </source>
</reference>
<comment type="caution">
    <text evidence="1">The sequence shown here is derived from an EMBL/GenBank/DDBJ whole genome shotgun (WGS) entry which is preliminary data.</text>
</comment>
<protein>
    <submittedName>
        <fullName evidence="1">Uncharacterized protein</fullName>
    </submittedName>
</protein>
<proteinExistence type="predicted"/>
<dbReference type="AlphaFoldDB" id="A0A9W8VZX8"/>
<feature type="non-terminal residue" evidence="1">
    <location>
        <position position="276"/>
    </location>
</feature>
<dbReference type="OrthoDB" id="3231000at2759"/>
<evidence type="ECO:0000313" key="1">
    <source>
        <dbReference type="EMBL" id="KAJ4308104.1"/>
    </source>
</evidence>
<dbReference type="Proteomes" id="UP001140502">
    <property type="component" value="Unassembled WGS sequence"/>
</dbReference>
<organism evidence="1 2">
    <name type="scientific">Fusarium piperis</name>
    <dbReference type="NCBI Taxonomy" id="1435070"/>
    <lineage>
        <taxon>Eukaryota</taxon>
        <taxon>Fungi</taxon>
        <taxon>Dikarya</taxon>
        <taxon>Ascomycota</taxon>
        <taxon>Pezizomycotina</taxon>
        <taxon>Sordariomycetes</taxon>
        <taxon>Hypocreomycetidae</taxon>
        <taxon>Hypocreales</taxon>
        <taxon>Nectriaceae</taxon>
        <taxon>Fusarium</taxon>
        <taxon>Fusarium solani species complex</taxon>
    </lineage>
</organism>
<name>A0A9W8VZX8_9HYPO</name>
<evidence type="ECO:0000313" key="2">
    <source>
        <dbReference type="Proteomes" id="UP001140502"/>
    </source>
</evidence>